<protein>
    <recommendedName>
        <fullName evidence="4">Nuclear pore complex protein Nup98-Nup96</fullName>
    </recommendedName>
</protein>
<sequence>MSLTIKRVENISRKKRKSGIIITVPKKDSLEDDASKFVVIEDFYLENFPPLRPVYRKDILGTPIVFRVTNGIDYYGELNCNVFIHSITFMKEYKSKSFEELRWEDYSLGRKQILHYEENSYLNCLFTNSTNKKIIYEFFDPAPKNIPNTLEKQKSLSSFGKYANSKERELCKTPNVSKSICFLNSPVATLKIEKKPNDYKNDVQNPTFINSLESIGNLEKEINTSKILKARSILTHVDKLSETIKVKNNNLKSVIEVNSGYKGVSSRQEYIEMIRSNLVRYFEKADAHAHIPYDFLTLNTKFYLPCAEIGFVYQNARPSSKVNSSASDSLRNVATNQKGILTERDLGLTGNTLLNQEHILQWKYNSKGKFRKQYFYNHFCFYERPGGTKTISRGKYILSGQNTLF</sequence>
<reference evidence="11" key="1">
    <citation type="submission" date="2022-01" db="EMBL/GenBank/DDBJ databases">
        <authorList>
            <person name="King R."/>
        </authorList>
    </citation>
    <scope>NUCLEOTIDE SEQUENCE</scope>
</reference>
<keyword evidence="10" id="KW-0539">Nucleus</keyword>
<accession>A0A9N9ST77</accession>
<dbReference type="Proteomes" id="UP001153709">
    <property type="component" value="Chromosome 1"/>
</dbReference>
<gene>
    <name evidence="11" type="ORF">DIABBA_LOCUS1476</name>
</gene>
<evidence type="ECO:0000256" key="4">
    <source>
        <dbReference type="ARBA" id="ARBA00013472"/>
    </source>
</evidence>
<evidence type="ECO:0000256" key="1">
    <source>
        <dbReference type="ARBA" id="ARBA00004567"/>
    </source>
</evidence>
<keyword evidence="5" id="KW-0813">Transport</keyword>
<keyword evidence="12" id="KW-1185">Reference proteome</keyword>
<evidence type="ECO:0000313" key="12">
    <source>
        <dbReference type="Proteomes" id="UP001153709"/>
    </source>
</evidence>
<keyword evidence="6" id="KW-0509">mRNA transport</keyword>
<evidence type="ECO:0000256" key="10">
    <source>
        <dbReference type="ARBA" id="ARBA00023242"/>
    </source>
</evidence>
<evidence type="ECO:0000256" key="2">
    <source>
        <dbReference type="ARBA" id="ARBA00004620"/>
    </source>
</evidence>
<dbReference type="GO" id="GO:0005643">
    <property type="term" value="C:nuclear pore"/>
    <property type="evidence" value="ECO:0007669"/>
    <property type="project" value="UniProtKB-SubCell"/>
</dbReference>
<keyword evidence="7" id="KW-0653">Protein transport</keyword>
<dbReference type="Gene3D" id="1.10.10.2360">
    <property type="match status" value="1"/>
</dbReference>
<name>A0A9N9ST77_DIABA</name>
<comment type="subcellular location">
    <subcellularLocation>
        <location evidence="2">Nucleus membrane</location>
        <topology evidence="2">Peripheral membrane protein</topology>
        <orientation evidence="2">Nucleoplasmic side</orientation>
    </subcellularLocation>
    <subcellularLocation>
        <location evidence="1">Nucleus</location>
        <location evidence="1">Nuclear pore complex</location>
    </subcellularLocation>
</comment>
<keyword evidence="8" id="KW-0811">Translocation</keyword>
<comment type="similarity">
    <text evidence="3">Belongs to the nucleoporin GLFG family.</text>
</comment>
<organism evidence="11 12">
    <name type="scientific">Diabrotica balteata</name>
    <name type="common">Banded cucumber beetle</name>
    <dbReference type="NCBI Taxonomy" id="107213"/>
    <lineage>
        <taxon>Eukaryota</taxon>
        <taxon>Metazoa</taxon>
        <taxon>Ecdysozoa</taxon>
        <taxon>Arthropoda</taxon>
        <taxon>Hexapoda</taxon>
        <taxon>Insecta</taxon>
        <taxon>Pterygota</taxon>
        <taxon>Neoptera</taxon>
        <taxon>Endopterygota</taxon>
        <taxon>Coleoptera</taxon>
        <taxon>Polyphaga</taxon>
        <taxon>Cucujiformia</taxon>
        <taxon>Chrysomeloidea</taxon>
        <taxon>Chrysomelidae</taxon>
        <taxon>Galerucinae</taxon>
        <taxon>Diabroticina</taxon>
        <taxon>Diabroticites</taxon>
        <taxon>Diabrotica</taxon>
    </lineage>
</organism>
<dbReference type="AlphaFoldDB" id="A0A9N9ST77"/>
<dbReference type="GO" id="GO:0006606">
    <property type="term" value="P:protein import into nucleus"/>
    <property type="evidence" value="ECO:0007669"/>
    <property type="project" value="UniProtKB-ARBA"/>
</dbReference>
<dbReference type="Pfam" id="PF21240">
    <property type="entry name" value="Nup98_GLEBS"/>
    <property type="match status" value="1"/>
</dbReference>
<evidence type="ECO:0000256" key="6">
    <source>
        <dbReference type="ARBA" id="ARBA00022816"/>
    </source>
</evidence>
<dbReference type="GO" id="GO:0031965">
    <property type="term" value="C:nuclear membrane"/>
    <property type="evidence" value="ECO:0007669"/>
    <property type="project" value="UniProtKB-SubCell"/>
</dbReference>
<dbReference type="OrthoDB" id="3797628at2759"/>
<evidence type="ECO:0000256" key="8">
    <source>
        <dbReference type="ARBA" id="ARBA00023010"/>
    </source>
</evidence>
<evidence type="ECO:0000256" key="5">
    <source>
        <dbReference type="ARBA" id="ARBA00022448"/>
    </source>
</evidence>
<evidence type="ECO:0000256" key="9">
    <source>
        <dbReference type="ARBA" id="ARBA00023132"/>
    </source>
</evidence>
<dbReference type="FunFam" id="1.10.10.2360:FF:000001">
    <property type="entry name" value="Nuclear pore complex protein Nup98-Nup96"/>
    <property type="match status" value="1"/>
</dbReference>
<evidence type="ECO:0000256" key="3">
    <source>
        <dbReference type="ARBA" id="ARBA00008926"/>
    </source>
</evidence>
<proteinExistence type="inferred from homology"/>
<dbReference type="GO" id="GO:0051028">
    <property type="term" value="P:mRNA transport"/>
    <property type="evidence" value="ECO:0007669"/>
    <property type="project" value="UniProtKB-KW"/>
</dbReference>
<dbReference type="EMBL" id="OU898276">
    <property type="protein sequence ID" value="CAG9827482.1"/>
    <property type="molecule type" value="Genomic_DNA"/>
</dbReference>
<keyword evidence="9" id="KW-0906">Nuclear pore complex</keyword>
<evidence type="ECO:0000256" key="7">
    <source>
        <dbReference type="ARBA" id="ARBA00022927"/>
    </source>
</evidence>
<evidence type="ECO:0000313" key="11">
    <source>
        <dbReference type="EMBL" id="CAG9827482.1"/>
    </source>
</evidence>